<evidence type="ECO:0000259" key="3">
    <source>
        <dbReference type="Pfam" id="PF20152"/>
    </source>
</evidence>
<dbReference type="EMBL" id="NHTK01005976">
    <property type="protein sequence ID" value="PPQ69735.1"/>
    <property type="molecule type" value="Genomic_DNA"/>
</dbReference>
<evidence type="ECO:0000256" key="2">
    <source>
        <dbReference type="SAM" id="Phobius"/>
    </source>
</evidence>
<accession>A0A409VTX6</accession>
<dbReference type="InParanoid" id="A0A409VTX6"/>
<protein>
    <recommendedName>
        <fullName evidence="3">DUF6534 domain-containing protein</fullName>
    </recommendedName>
</protein>
<evidence type="ECO:0000313" key="4">
    <source>
        <dbReference type="EMBL" id="PPQ69735.1"/>
    </source>
</evidence>
<gene>
    <name evidence="4" type="ORF">CVT24_001321</name>
</gene>
<dbReference type="Pfam" id="PF20152">
    <property type="entry name" value="DUF6534"/>
    <property type="match status" value="1"/>
</dbReference>
<keyword evidence="2" id="KW-0472">Membrane</keyword>
<dbReference type="OrthoDB" id="3214861at2759"/>
<feature type="transmembrane region" description="Helical" evidence="2">
    <location>
        <begin position="20"/>
        <end position="43"/>
    </location>
</feature>
<dbReference type="AlphaFoldDB" id="A0A409VTX6"/>
<dbReference type="InterPro" id="IPR045339">
    <property type="entry name" value="DUF6534"/>
</dbReference>
<feature type="transmembrane region" description="Helical" evidence="2">
    <location>
        <begin position="226"/>
        <end position="247"/>
    </location>
</feature>
<sequence length="328" mass="36101">MDPSVAGSMAPPKFDNTLGALLLGGLLAMALWGVTCVQTYHYYMYTTRDYRWMKFLVALLWLLDTFDSALNAHILYFYMVSNYINPLALFKPVCILMLSCHCERFASDPPPTVSNENIALTGGILAISIADLVISLTIAIKAFGIVSFPELEKLSSLMYSTFAAGTGSDLCLAIALSHLLYKSRTGFKRTDGLIRVLMMYTVNTGMIVAIDASLGMITYAAMPNNLIFLGFYLLLSKLYVNAYLASLNARKTLRTKRDEMLSFNLGNVTNTVPQFRQADTYTSITEKRVTSSDPSSKTAVSLLDEQKDGRSSPAAVEPPSWQGQAYAV</sequence>
<dbReference type="STRING" id="181874.A0A409VTX6"/>
<keyword evidence="2" id="KW-0812">Transmembrane</keyword>
<name>A0A409VTX6_9AGAR</name>
<feature type="transmembrane region" description="Helical" evidence="2">
    <location>
        <begin position="55"/>
        <end position="78"/>
    </location>
</feature>
<keyword evidence="2" id="KW-1133">Transmembrane helix</keyword>
<dbReference type="PANTHER" id="PTHR40465">
    <property type="entry name" value="CHROMOSOME 1, WHOLE GENOME SHOTGUN SEQUENCE"/>
    <property type="match status" value="1"/>
</dbReference>
<evidence type="ECO:0000256" key="1">
    <source>
        <dbReference type="SAM" id="MobiDB-lite"/>
    </source>
</evidence>
<evidence type="ECO:0000313" key="5">
    <source>
        <dbReference type="Proteomes" id="UP000284842"/>
    </source>
</evidence>
<feature type="region of interest" description="Disordered" evidence="1">
    <location>
        <begin position="303"/>
        <end position="328"/>
    </location>
</feature>
<comment type="caution">
    <text evidence="4">The sequence shown here is derived from an EMBL/GenBank/DDBJ whole genome shotgun (WGS) entry which is preliminary data.</text>
</comment>
<proteinExistence type="predicted"/>
<feature type="transmembrane region" description="Helical" evidence="2">
    <location>
        <begin position="193"/>
        <end position="220"/>
    </location>
</feature>
<dbReference type="PANTHER" id="PTHR40465:SF1">
    <property type="entry name" value="DUF6534 DOMAIN-CONTAINING PROTEIN"/>
    <property type="match status" value="1"/>
</dbReference>
<keyword evidence="5" id="KW-1185">Reference proteome</keyword>
<organism evidence="4 5">
    <name type="scientific">Panaeolus cyanescens</name>
    <dbReference type="NCBI Taxonomy" id="181874"/>
    <lineage>
        <taxon>Eukaryota</taxon>
        <taxon>Fungi</taxon>
        <taxon>Dikarya</taxon>
        <taxon>Basidiomycota</taxon>
        <taxon>Agaricomycotina</taxon>
        <taxon>Agaricomycetes</taxon>
        <taxon>Agaricomycetidae</taxon>
        <taxon>Agaricales</taxon>
        <taxon>Agaricineae</taxon>
        <taxon>Galeropsidaceae</taxon>
        <taxon>Panaeolus</taxon>
    </lineage>
</organism>
<dbReference type="Proteomes" id="UP000284842">
    <property type="component" value="Unassembled WGS sequence"/>
</dbReference>
<feature type="transmembrane region" description="Helical" evidence="2">
    <location>
        <begin position="118"/>
        <end position="145"/>
    </location>
</feature>
<feature type="domain" description="DUF6534" evidence="3">
    <location>
        <begin position="168"/>
        <end position="251"/>
    </location>
</feature>
<reference evidence="4 5" key="1">
    <citation type="journal article" date="2018" name="Evol. Lett.">
        <title>Horizontal gene cluster transfer increased hallucinogenic mushroom diversity.</title>
        <authorList>
            <person name="Reynolds H.T."/>
            <person name="Vijayakumar V."/>
            <person name="Gluck-Thaler E."/>
            <person name="Korotkin H.B."/>
            <person name="Matheny P.B."/>
            <person name="Slot J.C."/>
        </authorList>
    </citation>
    <scope>NUCLEOTIDE SEQUENCE [LARGE SCALE GENOMIC DNA]</scope>
    <source>
        <strain evidence="4 5">2629</strain>
    </source>
</reference>